<keyword evidence="8 14" id="KW-0413">Isomerase</keyword>
<organism evidence="14 15">
    <name type="scientific">Ditylenchus destructor</name>
    <dbReference type="NCBI Taxonomy" id="166010"/>
    <lineage>
        <taxon>Eukaryota</taxon>
        <taxon>Metazoa</taxon>
        <taxon>Ecdysozoa</taxon>
        <taxon>Nematoda</taxon>
        <taxon>Chromadorea</taxon>
        <taxon>Rhabditida</taxon>
        <taxon>Tylenchina</taxon>
        <taxon>Tylenchomorpha</taxon>
        <taxon>Sphaerularioidea</taxon>
        <taxon>Anguinidae</taxon>
        <taxon>Anguininae</taxon>
        <taxon>Ditylenchus</taxon>
    </lineage>
</organism>
<evidence type="ECO:0000256" key="7">
    <source>
        <dbReference type="ARBA" id="ARBA00022833"/>
    </source>
</evidence>
<sequence>MERLDCHVKEYAWGKRGEESEVARLFSAGHSQFQIGKSTPYAELWMGTHPDGPARVRGSSDCLSRLIAKMHLPYIMKIMSIKHTLSLQVHPTKEQAAILHKKDPINYPDMNHKPELAYALTRFELLCGFRPATQIVENMRAFPELRKVMGEKNCEKFEQLTESGAAETKLKAAIRECFKKMLNEQVENPEVVEEQLKSLYRRIDANVRGCLIEDTIRIMKDTFERFPKDVGCFAPLYLNHMILEPGQCCFYEAEELHAYLRGECVECVGCSNNTIRAALTPKFIDRENLVNVLNYRMTDPEFYMVPACPLPDYPHVVEYAPDCKDFTLHQIEIPSESAESESRSFPVELPALECASIIVMVEGEAECEQEYVRLDSENSNCPLKIRKTHNSSSSVPNVSNGSDSANPLSMKRGDIYYIPPGRVVRFTAVSSEERILAYRTFSYEVGPDHSQRLTAAPQMNSSTKNGVKSTMKTAGINGALSQVKPKCRPPSTHAPTYNGNVNTYHINSVIPLKISQKALGTTHNTRPKLFGIERDDQEKQIMFDVESEMDGFC</sequence>
<feature type="domain" description="Phosphomannose isomerase type I catalytic" evidence="12">
    <location>
        <begin position="2"/>
        <end position="131"/>
    </location>
</feature>
<dbReference type="Gene3D" id="2.60.120.10">
    <property type="entry name" value="Jelly Rolls"/>
    <property type="match status" value="2"/>
</dbReference>
<protein>
    <recommendedName>
        <fullName evidence="5">mannose-6-phosphate isomerase</fullName>
        <ecNumber evidence="5">5.3.1.8</ecNumber>
    </recommendedName>
    <alternativeName>
        <fullName evidence="9">Phosphohexomutase</fullName>
    </alternativeName>
    <alternativeName>
        <fullName evidence="10">Phosphomannose isomerase</fullName>
    </alternativeName>
</protein>
<evidence type="ECO:0000256" key="11">
    <source>
        <dbReference type="SAM" id="MobiDB-lite"/>
    </source>
</evidence>
<evidence type="ECO:0000259" key="12">
    <source>
        <dbReference type="Pfam" id="PF20511"/>
    </source>
</evidence>
<comment type="similarity">
    <text evidence="4">Belongs to the mannose-6-phosphate isomerase type 1 family.</text>
</comment>
<dbReference type="InterPro" id="IPR014710">
    <property type="entry name" value="RmlC-like_jellyroll"/>
</dbReference>
<dbReference type="Pfam" id="PF20512">
    <property type="entry name" value="PMI_typeI_hel"/>
    <property type="match status" value="1"/>
</dbReference>
<dbReference type="GO" id="GO:0004476">
    <property type="term" value="F:mannose-6-phosphate isomerase activity"/>
    <property type="evidence" value="ECO:0007669"/>
    <property type="project" value="UniProtKB-EC"/>
</dbReference>
<comment type="catalytic activity">
    <reaction evidence="1">
        <text>D-mannose 6-phosphate = D-fructose 6-phosphate</text>
        <dbReference type="Rhea" id="RHEA:12356"/>
        <dbReference type="ChEBI" id="CHEBI:58735"/>
        <dbReference type="ChEBI" id="CHEBI:61527"/>
        <dbReference type="EC" id="5.3.1.8"/>
    </reaction>
</comment>
<dbReference type="InterPro" id="IPR011051">
    <property type="entry name" value="RmlC_Cupin_sf"/>
</dbReference>
<reference evidence="14" key="1">
    <citation type="submission" date="2022-01" db="EMBL/GenBank/DDBJ databases">
        <title>Genome Sequence Resource for Two Populations of Ditylenchus destructor, the Migratory Endoparasitic Phytonematode.</title>
        <authorList>
            <person name="Zhang H."/>
            <person name="Lin R."/>
            <person name="Xie B."/>
        </authorList>
    </citation>
    <scope>NUCLEOTIDE SEQUENCE</scope>
    <source>
        <strain evidence="14">BazhouSP</strain>
    </source>
</reference>
<name>A0AAD4NAI8_9BILA</name>
<dbReference type="InterPro" id="IPR046458">
    <property type="entry name" value="PMI_typeI_hel"/>
</dbReference>
<dbReference type="PRINTS" id="PR00714">
    <property type="entry name" value="MAN6PISMRASE"/>
</dbReference>
<dbReference type="EMBL" id="JAKKPZ010000005">
    <property type="protein sequence ID" value="KAI1720938.1"/>
    <property type="molecule type" value="Genomic_DNA"/>
</dbReference>
<dbReference type="SUPFAM" id="SSF51182">
    <property type="entry name" value="RmlC-like cupins"/>
    <property type="match status" value="1"/>
</dbReference>
<comment type="pathway">
    <text evidence="3">Nucleotide-sugar biosynthesis; GDP-alpha-D-mannose biosynthesis; alpha-D-mannose 1-phosphate from D-fructose 6-phosphate: step 1/2.</text>
</comment>
<evidence type="ECO:0000256" key="2">
    <source>
        <dbReference type="ARBA" id="ARBA00001947"/>
    </source>
</evidence>
<accession>A0AAD4NAI8</accession>
<dbReference type="InterPro" id="IPR046457">
    <property type="entry name" value="PMI_typeI_cat"/>
</dbReference>
<proteinExistence type="inferred from homology"/>
<evidence type="ECO:0000256" key="3">
    <source>
        <dbReference type="ARBA" id="ARBA00004666"/>
    </source>
</evidence>
<gene>
    <name evidence="14" type="ORF">DdX_05188</name>
</gene>
<evidence type="ECO:0000259" key="13">
    <source>
        <dbReference type="Pfam" id="PF20512"/>
    </source>
</evidence>
<keyword evidence="6" id="KW-0479">Metal-binding</keyword>
<dbReference type="GO" id="GO:0005829">
    <property type="term" value="C:cytosol"/>
    <property type="evidence" value="ECO:0007669"/>
    <property type="project" value="TreeGrafter"/>
</dbReference>
<dbReference type="GO" id="GO:0008270">
    <property type="term" value="F:zinc ion binding"/>
    <property type="evidence" value="ECO:0007669"/>
    <property type="project" value="InterPro"/>
</dbReference>
<evidence type="ECO:0000313" key="14">
    <source>
        <dbReference type="EMBL" id="KAI1720938.1"/>
    </source>
</evidence>
<comment type="cofactor">
    <cofactor evidence="2">
        <name>Zn(2+)</name>
        <dbReference type="ChEBI" id="CHEBI:29105"/>
    </cofactor>
</comment>
<dbReference type="Pfam" id="PF20511">
    <property type="entry name" value="PMI_typeI_cat"/>
    <property type="match status" value="1"/>
</dbReference>
<dbReference type="GO" id="GO:0009298">
    <property type="term" value="P:GDP-mannose biosynthetic process"/>
    <property type="evidence" value="ECO:0007669"/>
    <property type="project" value="InterPro"/>
</dbReference>
<dbReference type="InterPro" id="IPR018050">
    <property type="entry name" value="Pmannose_isomerase-type1_CS"/>
</dbReference>
<evidence type="ECO:0000256" key="10">
    <source>
        <dbReference type="ARBA" id="ARBA00030762"/>
    </source>
</evidence>
<evidence type="ECO:0000256" key="5">
    <source>
        <dbReference type="ARBA" id="ARBA00011956"/>
    </source>
</evidence>
<feature type="region of interest" description="Disordered" evidence="11">
    <location>
        <begin position="386"/>
        <end position="406"/>
    </location>
</feature>
<comment type="caution">
    <text evidence="14">The sequence shown here is derived from an EMBL/GenBank/DDBJ whole genome shotgun (WGS) entry which is preliminary data.</text>
</comment>
<dbReference type="PANTHER" id="PTHR10309:SF2">
    <property type="entry name" value="MANNOSE-6-PHOSPHATE ISOMERASE"/>
    <property type="match status" value="1"/>
</dbReference>
<dbReference type="PROSITE" id="PS00965">
    <property type="entry name" value="PMI_I_1"/>
    <property type="match status" value="1"/>
</dbReference>
<dbReference type="InterPro" id="IPR001250">
    <property type="entry name" value="Man6P_Isoase-1"/>
</dbReference>
<dbReference type="Gene3D" id="1.10.441.10">
    <property type="entry name" value="Phosphomannose Isomerase, domain 2"/>
    <property type="match status" value="1"/>
</dbReference>
<dbReference type="EC" id="5.3.1.8" evidence="5"/>
<dbReference type="InterPro" id="IPR016305">
    <property type="entry name" value="Mannose-6-P_Isomerase"/>
</dbReference>
<dbReference type="Proteomes" id="UP001201812">
    <property type="component" value="Unassembled WGS sequence"/>
</dbReference>
<keyword evidence="15" id="KW-1185">Reference proteome</keyword>
<evidence type="ECO:0000256" key="9">
    <source>
        <dbReference type="ARBA" id="ARBA00029741"/>
    </source>
</evidence>
<dbReference type="CDD" id="cd07011">
    <property type="entry name" value="cupin_PMI_type_I_N"/>
    <property type="match status" value="1"/>
</dbReference>
<evidence type="ECO:0000313" key="15">
    <source>
        <dbReference type="Proteomes" id="UP001201812"/>
    </source>
</evidence>
<feature type="domain" description="Phosphomannose isomerase type I helical insertion" evidence="13">
    <location>
        <begin position="149"/>
        <end position="238"/>
    </location>
</feature>
<dbReference type="AlphaFoldDB" id="A0AAD4NAI8"/>
<feature type="compositionally biased region" description="Low complexity" evidence="11">
    <location>
        <begin position="390"/>
        <end position="404"/>
    </location>
</feature>
<keyword evidence="7" id="KW-0862">Zinc</keyword>
<dbReference type="NCBIfam" id="TIGR00218">
    <property type="entry name" value="manA"/>
    <property type="match status" value="1"/>
</dbReference>
<evidence type="ECO:0000256" key="4">
    <source>
        <dbReference type="ARBA" id="ARBA00010772"/>
    </source>
</evidence>
<evidence type="ECO:0000256" key="8">
    <source>
        <dbReference type="ARBA" id="ARBA00023235"/>
    </source>
</evidence>
<evidence type="ECO:0000256" key="6">
    <source>
        <dbReference type="ARBA" id="ARBA00022723"/>
    </source>
</evidence>
<dbReference type="PANTHER" id="PTHR10309">
    <property type="entry name" value="MANNOSE-6-PHOSPHATE ISOMERASE"/>
    <property type="match status" value="1"/>
</dbReference>
<evidence type="ECO:0000256" key="1">
    <source>
        <dbReference type="ARBA" id="ARBA00000757"/>
    </source>
</evidence>
<dbReference type="GO" id="GO:0005975">
    <property type="term" value="P:carbohydrate metabolic process"/>
    <property type="evidence" value="ECO:0007669"/>
    <property type="project" value="InterPro"/>
</dbReference>